<comment type="subcellular location">
    <subcellularLocation>
        <location evidence="1">Membrane</location>
        <topology evidence="1">Multi-pass membrane protein</topology>
    </subcellularLocation>
</comment>
<feature type="transmembrane region" description="Helical" evidence="7">
    <location>
        <begin position="197"/>
        <end position="221"/>
    </location>
</feature>
<accession>A0AAE0Z6Y0</accession>
<feature type="transmembrane region" description="Helical" evidence="7">
    <location>
        <begin position="364"/>
        <end position="387"/>
    </location>
</feature>
<evidence type="ECO:0000313" key="9">
    <source>
        <dbReference type="Proteomes" id="UP001283361"/>
    </source>
</evidence>
<sequence length="395" mass="45207">MFGLALSASQGFSGPIYRVDQVPEHFHEHYILRGYRQPKSSISQCLLSLFDPTNETLNIWTHFLPTCYFMYVTWQLWGAVNFGGDSYSWALLCYLFVCCAFPLASAVAHLFNVMSDQARHICFFLDYSALSLFSFGVAIAYRAYSFPSSLLLSKNVILVWYCDNYVNIAAFNAVLSTLLTCHTRFLPPSPTHKAMRLGAFAIPYFYDNIPILYRILMPYIFSSYQGELNRESDDPSLPLGGHYLHARQFMFTGFAAFWYASHFPERLLPGMFDIVGHSHQLFHVCGILAVMDQLKAILLDFHHRKDFLEGLIPEHHMRLPQDYRHAADVLSFFWKDTGKPVCRVSDDEIALVGTWDTELWGNSVGLLAFVFWVNAVLTALFTIRLMYTGCKLKSC</sequence>
<evidence type="ECO:0000256" key="4">
    <source>
        <dbReference type="ARBA" id="ARBA00022989"/>
    </source>
</evidence>
<evidence type="ECO:0000313" key="8">
    <source>
        <dbReference type="EMBL" id="KAK3763973.1"/>
    </source>
</evidence>
<name>A0AAE0Z6Y0_9GAST</name>
<feature type="binding site" evidence="6">
    <location>
        <position position="109"/>
    </location>
    <ligand>
        <name>Zn(2+)</name>
        <dbReference type="ChEBI" id="CHEBI:29105"/>
    </ligand>
</feature>
<evidence type="ECO:0000256" key="3">
    <source>
        <dbReference type="ARBA" id="ARBA00022692"/>
    </source>
</evidence>
<evidence type="ECO:0000256" key="1">
    <source>
        <dbReference type="ARBA" id="ARBA00004141"/>
    </source>
</evidence>
<feature type="transmembrane region" description="Helical" evidence="7">
    <location>
        <begin position="57"/>
        <end position="77"/>
    </location>
</feature>
<keyword evidence="9" id="KW-1185">Reference proteome</keyword>
<dbReference type="EMBL" id="JAWDGP010004479">
    <property type="protein sequence ID" value="KAK3763973.1"/>
    <property type="molecule type" value="Genomic_DNA"/>
</dbReference>
<keyword evidence="6" id="KW-0862">Zinc</keyword>
<reference evidence="8" key="1">
    <citation type="journal article" date="2023" name="G3 (Bethesda)">
        <title>A reference genome for the long-term kleptoplast-retaining sea slug Elysia crispata morphotype clarki.</title>
        <authorList>
            <person name="Eastman K.E."/>
            <person name="Pendleton A.L."/>
            <person name="Shaikh M.A."/>
            <person name="Suttiyut T."/>
            <person name="Ogas R."/>
            <person name="Tomko P."/>
            <person name="Gavelis G."/>
            <person name="Widhalm J.R."/>
            <person name="Wisecaver J.H."/>
        </authorList>
    </citation>
    <scope>NUCLEOTIDE SEQUENCE</scope>
    <source>
        <strain evidence="8">ECLA1</strain>
    </source>
</reference>
<evidence type="ECO:0000256" key="2">
    <source>
        <dbReference type="ARBA" id="ARBA00007018"/>
    </source>
</evidence>
<dbReference type="PANTHER" id="PTHR20855">
    <property type="entry name" value="ADIPOR/PROGESTIN RECEPTOR-RELATED"/>
    <property type="match status" value="1"/>
</dbReference>
<dbReference type="InterPro" id="IPR004254">
    <property type="entry name" value="AdipoR/HlyIII-related"/>
</dbReference>
<feature type="binding site" evidence="6">
    <location>
        <position position="279"/>
    </location>
    <ligand>
        <name>Zn(2+)</name>
        <dbReference type="ChEBI" id="CHEBI:29105"/>
    </ligand>
</feature>
<proteinExistence type="inferred from homology"/>
<dbReference type="GO" id="GO:0046872">
    <property type="term" value="F:metal ion binding"/>
    <property type="evidence" value="ECO:0007669"/>
    <property type="project" value="UniProtKB-KW"/>
</dbReference>
<feature type="transmembrane region" description="Helical" evidence="7">
    <location>
        <begin position="164"/>
        <end position="185"/>
    </location>
</feature>
<dbReference type="GO" id="GO:0016020">
    <property type="term" value="C:membrane"/>
    <property type="evidence" value="ECO:0007669"/>
    <property type="project" value="UniProtKB-SubCell"/>
</dbReference>
<feature type="transmembrane region" description="Helical" evidence="7">
    <location>
        <begin position="89"/>
        <end position="111"/>
    </location>
</feature>
<dbReference type="Pfam" id="PF03006">
    <property type="entry name" value="HlyIII"/>
    <property type="match status" value="1"/>
</dbReference>
<dbReference type="PANTHER" id="PTHR20855:SF143">
    <property type="entry name" value="MEMBRANE PROGESTIN RECEPTOR EPSILON"/>
    <property type="match status" value="1"/>
</dbReference>
<comment type="similarity">
    <text evidence="2">Belongs to the ADIPOR family.</text>
</comment>
<dbReference type="AlphaFoldDB" id="A0AAE0Z6Y0"/>
<evidence type="ECO:0000256" key="6">
    <source>
        <dbReference type="PIRSR" id="PIRSR604254-1"/>
    </source>
</evidence>
<gene>
    <name evidence="8" type="ORF">RRG08_024028</name>
</gene>
<feature type="binding site" evidence="6">
    <location>
        <position position="283"/>
    </location>
    <ligand>
        <name>Zn(2+)</name>
        <dbReference type="ChEBI" id="CHEBI:29105"/>
    </ligand>
</feature>
<keyword evidence="3 7" id="KW-0812">Transmembrane</keyword>
<organism evidence="8 9">
    <name type="scientific">Elysia crispata</name>
    <name type="common">lettuce slug</name>
    <dbReference type="NCBI Taxonomy" id="231223"/>
    <lineage>
        <taxon>Eukaryota</taxon>
        <taxon>Metazoa</taxon>
        <taxon>Spiralia</taxon>
        <taxon>Lophotrochozoa</taxon>
        <taxon>Mollusca</taxon>
        <taxon>Gastropoda</taxon>
        <taxon>Heterobranchia</taxon>
        <taxon>Euthyneura</taxon>
        <taxon>Panpulmonata</taxon>
        <taxon>Sacoglossa</taxon>
        <taxon>Placobranchoidea</taxon>
        <taxon>Plakobranchidae</taxon>
        <taxon>Elysia</taxon>
    </lineage>
</organism>
<comment type="caution">
    <text evidence="8">The sequence shown here is derived from an EMBL/GenBank/DDBJ whole genome shotgun (WGS) entry which is preliminary data.</text>
</comment>
<evidence type="ECO:0008006" key="10">
    <source>
        <dbReference type="Google" id="ProtNLM"/>
    </source>
</evidence>
<dbReference type="Proteomes" id="UP001283361">
    <property type="component" value="Unassembled WGS sequence"/>
</dbReference>
<keyword evidence="4 7" id="KW-1133">Transmembrane helix</keyword>
<dbReference type="GO" id="GO:0038023">
    <property type="term" value="F:signaling receptor activity"/>
    <property type="evidence" value="ECO:0007669"/>
    <property type="project" value="TreeGrafter"/>
</dbReference>
<keyword evidence="6" id="KW-0479">Metal-binding</keyword>
<evidence type="ECO:0000256" key="7">
    <source>
        <dbReference type="SAM" id="Phobius"/>
    </source>
</evidence>
<evidence type="ECO:0000256" key="5">
    <source>
        <dbReference type="ARBA" id="ARBA00023136"/>
    </source>
</evidence>
<feature type="transmembrane region" description="Helical" evidence="7">
    <location>
        <begin position="123"/>
        <end position="144"/>
    </location>
</feature>
<keyword evidence="5 7" id="KW-0472">Membrane</keyword>
<protein>
    <recommendedName>
        <fullName evidence="10">Membrane progestin receptor gamma</fullName>
    </recommendedName>
</protein>